<keyword evidence="5 8" id="KW-1133">Transmembrane helix</keyword>
<feature type="transmembrane region" description="Helical" evidence="8">
    <location>
        <begin position="229"/>
        <end position="248"/>
    </location>
</feature>
<feature type="transmembrane region" description="Helical" evidence="8">
    <location>
        <begin position="112"/>
        <end position="133"/>
    </location>
</feature>
<evidence type="ECO:0000256" key="1">
    <source>
        <dbReference type="ARBA" id="ARBA00004651"/>
    </source>
</evidence>
<organism evidence="9 10">
    <name type="scientific">Kribbella speibonae</name>
    <dbReference type="NCBI Taxonomy" id="1572660"/>
    <lineage>
        <taxon>Bacteria</taxon>
        <taxon>Bacillati</taxon>
        <taxon>Actinomycetota</taxon>
        <taxon>Actinomycetes</taxon>
        <taxon>Propionibacteriales</taxon>
        <taxon>Kribbellaceae</taxon>
        <taxon>Kribbella</taxon>
    </lineage>
</organism>
<keyword evidence="2" id="KW-0813">Transport</keyword>
<dbReference type="InterPro" id="IPR036259">
    <property type="entry name" value="MFS_trans_sf"/>
</dbReference>
<dbReference type="EMBL" id="SJJY01000005">
    <property type="protein sequence ID" value="TCC21692.1"/>
    <property type="molecule type" value="Genomic_DNA"/>
</dbReference>
<evidence type="ECO:0000256" key="5">
    <source>
        <dbReference type="ARBA" id="ARBA00022989"/>
    </source>
</evidence>
<evidence type="ECO:0000256" key="6">
    <source>
        <dbReference type="ARBA" id="ARBA00023136"/>
    </source>
</evidence>
<sequence>MGVPPSRRSTVAATRQTATPGTAPGREPGSLTGRSTYDVPFRPEQWTDRSPQSTGGTGEALVGWAAVTSSLSPAVRRLIAATLVNTLGNGVYAAVGALYLTRAVGLSVGHVGVGLTIAALVGLVASTPLGVVADRLGPNRAYVGFLLLQAVTMTALTQVRSFGWYVAVAAVTAIADSGQRGAKGALIAGVAAADQRVRTRAILRVVTNIGMAVGMAAAGVVLAVDRREVYVVALLANAATYVVTAGLVRFGMPAVARVPAAAGPSGLTAVRDRRFLVFVGLDGVLSMHGALAQIGIPLWVATATDAPRWMISVLLVLNSAAVILLQVRISRGTERLTGAARAGRRAGVLLAITCLVLALSDATSGAVTIGLLIAAALAHVLGEMLQSAGGWGISFELAPPGAQGQYQGAYAMGHQIGDLVAPLLITTVAVSWGWPGWLLTAGVFLVAGMFVPVVVREPEPVMQPAV</sequence>
<keyword evidence="6 8" id="KW-0472">Membrane</keyword>
<proteinExistence type="predicted"/>
<dbReference type="InterPro" id="IPR011701">
    <property type="entry name" value="MFS"/>
</dbReference>
<dbReference type="InterPro" id="IPR050171">
    <property type="entry name" value="MFS_Transporters"/>
</dbReference>
<feature type="compositionally biased region" description="Polar residues" evidence="7">
    <location>
        <begin position="7"/>
        <end position="20"/>
    </location>
</feature>
<evidence type="ECO:0000256" key="3">
    <source>
        <dbReference type="ARBA" id="ARBA00022475"/>
    </source>
</evidence>
<keyword evidence="3" id="KW-1003">Cell membrane</keyword>
<feature type="transmembrane region" description="Helical" evidence="8">
    <location>
        <begin position="201"/>
        <end position="223"/>
    </location>
</feature>
<dbReference type="Pfam" id="PF07690">
    <property type="entry name" value="MFS_1"/>
    <property type="match status" value="1"/>
</dbReference>
<feature type="transmembrane region" description="Helical" evidence="8">
    <location>
        <begin position="434"/>
        <end position="455"/>
    </location>
</feature>
<evidence type="ECO:0000313" key="10">
    <source>
        <dbReference type="Proteomes" id="UP000292385"/>
    </source>
</evidence>
<evidence type="ECO:0000313" key="9">
    <source>
        <dbReference type="EMBL" id="TCC21692.1"/>
    </source>
</evidence>
<protein>
    <submittedName>
        <fullName evidence="9">MFS transporter</fullName>
    </submittedName>
</protein>
<dbReference type="SUPFAM" id="SSF103473">
    <property type="entry name" value="MFS general substrate transporter"/>
    <property type="match status" value="1"/>
</dbReference>
<keyword evidence="4 8" id="KW-0812">Transmembrane</keyword>
<evidence type="ECO:0000256" key="4">
    <source>
        <dbReference type="ARBA" id="ARBA00022692"/>
    </source>
</evidence>
<feature type="region of interest" description="Disordered" evidence="7">
    <location>
        <begin position="1"/>
        <end position="57"/>
    </location>
</feature>
<evidence type="ECO:0000256" key="8">
    <source>
        <dbReference type="SAM" id="Phobius"/>
    </source>
</evidence>
<name>A0ABY2A590_9ACTN</name>
<dbReference type="PANTHER" id="PTHR23517:SF2">
    <property type="entry name" value="MULTIDRUG RESISTANCE PROTEIN MDTH"/>
    <property type="match status" value="1"/>
</dbReference>
<feature type="transmembrane region" description="Helical" evidence="8">
    <location>
        <begin position="78"/>
        <end position="100"/>
    </location>
</feature>
<feature type="transmembrane region" description="Helical" evidence="8">
    <location>
        <begin position="275"/>
        <end position="300"/>
    </location>
</feature>
<evidence type="ECO:0000256" key="2">
    <source>
        <dbReference type="ARBA" id="ARBA00022448"/>
    </source>
</evidence>
<accession>A0ABY2A590</accession>
<dbReference type="Proteomes" id="UP000292385">
    <property type="component" value="Unassembled WGS sequence"/>
</dbReference>
<keyword evidence="10" id="KW-1185">Reference proteome</keyword>
<comment type="subcellular location">
    <subcellularLocation>
        <location evidence="1">Cell membrane</location>
        <topology evidence="1">Multi-pass membrane protein</topology>
    </subcellularLocation>
</comment>
<dbReference type="Gene3D" id="1.20.1250.20">
    <property type="entry name" value="MFS general substrate transporter like domains"/>
    <property type="match status" value="1"/>
</dbReference>
<comment type="caution">
    <text evidence="9">The sequence shown here is derived from an EMBL/GenBank/DDBJ whole genome shotgun (WGS) entry which is preliminary data.</text>
</comment>
<feature type="transmembrane region" description="Helical" evidence="8">
    <location>
        <begin position="348"/>
        <end position="381"/>
    </location>
</feature>
<feature type="transmembrane region" description="Helical" evidence="8">
    <location>
        <begin position="306"/>
        <end position="327"/>
    </location>
</feature>
<reference evidence="9 10" key="1">
    <citation type="submission" date="2019-02" db="EMBL/GenBank/DDBJ databases">
        <title>Kribbella capetownensis sp. nov. and Kribbella speibonae sp. nov., isolated from soil.</title>
        <authorList>
            <person name="Curtis S.M."/>
            <person name="Norton I."/>
            <person name="Everest G.J."/>
            <person name="Meyers P.R."/>
        </authorList>
    </citation>
    <scope>NUCLEOTIDE SEQUENCE [LARGE SCALE GENOMIC DNA]</scope>
    <source>
        <strain evidence="9 10">SK5</strain>
    </source>
</reference>
<evidence type="ECO:0000256" key="7">
    <source>
        <dbReference type="SAM" id="MobiDB-lite"/>
    </source>
</evidence>
<dbReference type="PANTHER" id="PTHR23517">
    <property type="entry name" value="RESISTANCE PROTEIN MDTM, PUTATIVE-RELATED-RELATED"/>
    <property type="match status" value="1"/>
</dbReference>
<gene>
    <name evidence="9" type="ORF">E0H58_22545</name>
</gene>